<dbReference type="STRING" id="671143.DAMO_2919"/>
<accession>D5MLT5</accession>
<dbReference type="AlphaFoldDB" id="D5MLT5"/>
<gene>
    <name evidence="1" type="ORF">DAMO_2919</name>
</gene>
<dbReference type="HOGENOM" id="CLU_2449129_0_0_0"/>
<protein>
    <submittedName>
        <fullName evidence="1">Uncharacterized protein</fullName>
    </submittedName>
</protein>
<proteinExistence type="predicted"/>
<evidence type="ECO:0000313" key="1">
    <source>
        <dbReference type="EMBL" id="CBE69992.1"/>
    </source>
</evidence>
<sequence length="89" mass="10309">MTAANRQQIAEMIRAYGRATPVLEEERLRWLTQLTPQEARAIYESLYEAWERGGQRGGGDWATLDRWRLETKLAVREAFARLAASRSKQ</sequence>
<dbReference type="KEGG" id="mox:DAMO_2919"/>
<dbReference type="Proteomes" id="UP000006898">
    <property type="component" value="Chromosome"/>
</dbReference>
<dbReference type="EMBL" id="FP565575">
    <property type="protein sequence ID" value="CBE69992.1"/>
    <property type="molecule type" value="Genomic_DNA"/>
</dbReference>
<evidence type="ECO:0000313" key="2">
    <source>
        <dbReference type="Proteomes" id="UP000006898"/>
    </source>
</evidence>
<organism evidence="1 2">
    <name type="scientific">Methylomirabilis oxygeniifera</name>
    <dbReference type="NCBI Taxonomy" id="671143"/>
    <lineage>
        <taxon>Bacteria</taxon>
        <taxon>Candidatus Methylomirabilota</taxon>
        <taxon>Candidatus Methylomirabilia</taxon>
        <taxon>Candidatus Methylomirabilales</taxon>
        <taxon>Candidatus Methylomirabilaceae</taxon>
        <taxon>Candidatus Methylomirabilis</taxon>
    </lineage>
</organism>
<reference evidence="1 2" key="1">
    <citation type="journal article" date="2010" name="Nature">
        <title>Nitrite-driven anaerobic methane oxidation by oxygenic bacteria.</title>
        <authorList>
            <person name="Ettwig K.F."/>
            <person name="Butler M.K."/>
            <person name="Le Paslier D."/>
            <person name="Pelletier E."/>
            <person name="Mangenot S."/>
            <person name="Kuypers M.M.M."/>
            <person name="Schreiber F."/>
            <person name="Dutilh B.E."/>
            <person name="Zedelius J."/>
            <person name="de Beer D."/>
            <person name="Gloerich J."/>
            <person name="Wessels H.J.C.T."/>
            <person name="van Allen T."/>
            <person name="Luesken F."/>
            <person name="Wu M."/>
            <person name="van de Pas-Schoonen K.T."/>
            <person name="Op den Camp H.J.M."/>
            <person name="Janssen-Megens E.M."/>
            <person name="Francoijs K-J."/>
            <person name="Stunnenberg H."/>
            <person name="Weissenbach J."/>
            <person name="Jetten M.S.M."/>
            <person name="Strous M."/>
        </authorList>
    </citation>
    <scope>NUCLEOTIDE SEQUENCE [LARGE SCALE GENOMIC DNA]</scope>
</reference>
<name>D5MLT5_METO1</name>